<reference evidence="3" key="2">
    <citation type="submission" date="2016-12" db="EMBL/GenBank/DDBJ databases">
        <title>WGS assembly of Prunus persica.</title>
        <authorList>
            <person name="Verde I."/>
            <person name="Jenkins J."/>
            <person name="Dondini L."/>
            <person name="Micali S."/>
            <person name="Pagliarani G."/>
            <person name="Vendramin E."/>
            <person name="Paris R."/>
            <person name="Aramini V."/>
            <person name="Gazza L."/>
            <person name="Rossini L."/>
            <person name="Bassi D."/>
            <person name="Troggio M."/>
            <person name="Shu S."/>
            <person name="Grimwood J.H."/>
            <person name="Tartarini S."/>
            <person name="Dettori M.T."/>
            <person name="Schmutz J."/>
        </authorList>
    </citation>
    <scope>NUCLEOTIDE SEQUENCE</scope>
</reference>
<dbReference type="AlphaFoldDB" id="A0A251R3M7"/>
<accession>A0A251R3M7</accession>
<dbReference type="SMR" id="A0A251R3M7"/>
<dbReference type="STRING" id="3760.A0A251R3M7"/>
<dbReference type="EMBL" id="CM007651">
    <property type="protein sequence ID" value="ONI30637.1"/>
    <property type="molecule type" value="Genomic_DNA"/>
</dbReference>
<gene>
    <name evidence="3" type="ORF">PRUPE_1G263900</name>
</gene>
<feature type="compositionally biased region" description="Low complexity" evidence="2">
    <location>
        <begin position="403"/>
        <end position="414"/>
    </location>
</feature>
<keyword evidence="4" id="KW-1185">Reference proteome</keyword>
<feature type="region of interest" description="Disordered" evidence="2">
    <location>
        <begin position="401"/>
        <end position="445"/>
    </location>
</feature>
<proteinExistence type="predicted"/>
<protein>
    <submittedName>
        <fullName evidence="3">Uncharacterized protein</fullName>
    </submittedName>
</protein>
<feature type="coiled-coil region" evidence="1">
    <location>
        <begin position="47"/>
        <end position="127"/>
    </location>
</feature>
<dbReference type="Gramene" id="ONI30638">
    <property type="protein sequence ID" value="ONI30638"/>
    <property type="gene ID" value="PRUPE_1G263900"/>
</dbReference>
<organism evidence="3 4">
    <name type="scientific">Prunus persica</name>
    <name type="common">Peach</name>
    <name type="synonym">Amygdalus persica</name>
    <dbReference type="NCBI Taxonomy" id="3760"/>
    <lineage>
        <taxon>Eukaryota</taxon>
        <taxon>Viridiplantae</taxon>
        <taxon>Streptophyta</taxon>
        <taxon>Embryophyta</taxon>
        <taxon>Tracheophyta</taxon>
        <taxon>Spermatophyta</taxon>
        <taxon>Magnoliopsida</taxon>
        <taxon>eudicotyledons</taxon>
        <taxon>Gunneridae</taxon>
        <taxon>Pentapetalae</taxon>
        <taxon>rosids</taxon>
        <taxon>fabids</taxon>
        <taxon>Rosales</taxon>
        <taxon>Rosaceae</taxon>
        <taxon>Amygdaloideae</taxon>
        <taxon>Amygdaleae</taxon>
        <taxon>Prunus</taxon>
    </lineage>
</organism>
<evidence type="ECO:0000313" key="3">
    <source>
        <dbReference type="EMBL" id="ONI30637.1"/>
    </source>
</evidence>
<reference evidence="3 4" key="1">
    <citation type="journal article" date="2013" name="Nat. Genet.">
        <title>The high-quality draft genome of peach (Prunus persica) identifies unique patterns of genetic diversity, domestication and genome evolution.</title>
        <authorList>
            <consortium name="International Peach Genome Initiative"/>
            <person name="Verde I."/>
            <person name="Abbott A.G."/>
            <person name="Scalabrin S."/>
            <person name="Jung S."/>
            <person name="Shu S."/>
            <person name="Marroni F."/>
            <person name="Zhebentyayeva T."/>
            <person name="Dettori M.T."/>
            <person name="Grimwood J."/>
            <person name="Cattonaro F."/>
            <person name="Zuccolo A."/>
            <person name="Rossini L."/>
            <person name="Jenkins J."/>
            <person name="Vendramin E."/>
            <person name="Meisel L.A."/>
            <person name="Decroocq V."/>
            <person name="Sosinski B."/>
            <person name="Prochnik S."/>
            <person name="Mitros T."/>
            <person name="Policriti A."/>
            <person name="Cipriani G."/>
            <person name="Dondini L."/>
            <person name="Ficklin S."/>
            <person name="Goodstein D.M."/>
            <person name="Xuan P."/>
            <person name="Del Fabbro C."/>
            <person name="Aramini V."/>
            <person name="Copetti D."/>
            <person name="Gonzalez S."/>
            <person name="Horner D.S."/>
            <person name="Falchi R."/>
            <person name="Lucas S."/>
            <person name="Mica E."/>
            <person name="Maldonado J."/>
            <person name="Lazzari B."/>
            <person name="Bielenberg D."/>
            <person name="Pirona R."/>
            <person name="Miculan M."/>
            <person name="Barakat A."/>
            <person name="Testolin R."/>
            <person name="Stella A."/>
            <person name="Tartarini S."/>
            <person name="Tonutti P."/>
            <person name="Arus P."/>
            <person name="Orellana A."/>
            <person name="Wells C."/>
            <person name="Main D."/>
            <person name="Vizzotto G."/>
            <person name="Silva H."/>
            <person name="Salamini F."/>
            <person name="Schmutz J."/>
            <person name="Morgante M."/>
            <person name="Rokhsar D.S."/>
        </authorList>
    </citation>
    <scope>NUCLEOTIDE SEQUENCE [LARGE SCALE GENOMIC DNA]</scope>
    <source>
        <strain evidence="4">cv. Nemared</strain>
    </source>
</reference>
<keyword evidence="1" id="KW-0175">Coiled coil</keyword>
<name>A0A251R3M7_PRUPE</name>
<dbReference type="EMBL" id="CM007651">
    <property type="protein sequence ID" value="ONI30638.1"/>
    <property type="molecule type" value="Genomic_DNA"/>
</dbReference>
<dbReference type="Proteomes" id="UP000006882">
    <property type="component" value="Chromosome G1"/>
</dbReference>
<dbReference type="OrthoDB" id="1923550at2759"/>
<dbReference type="Gramene" id="ONI30637">
    <property type="protein sequence ID" value="ONI30637"/>
    <property type="gene ID" value="PRUPE_1G263900"/>
</dbReference>
<evidence type="ECO:0000313" key="4">
    <source>
        <dbReference type="Proteomes" id="UP000006882"/>
    </source>
</evidence>
<evidence type="ECO:0000256" key="1">
    <source>
        <dbReference type="SAM" id="Coils"/>
    </source>
</evidence>
<sequence length="445" mass="50925">MKISIGQRQRPKIKFLKTKKWHAVRKQLQFTQVDMEHFGEKMELLKFSKFKLQLRTLITEVRELREKERSATEQLRLLIQKQKQTEEEYGRKLQEAQAELASSNELRQKLEREARYLQNDNSMLENKQKELKGTIQSLLQSRDTFVNAYEESTCEMKRSIQCRDRKLSVLSEKIKYHLLLFDSIEKEAMSVKKVVDNVQRIVSEKEEVVAGLKSKLDTVSTFEKVFIERICDLESKLNNYEGETRRKDRVISELEALMEAAKICNNSHTQIEELQKIISSKDVVIQNLMSEKQALHFEVGSLGIILRKIQDTVRSMNEEDKGVISSMLERQGGCNMILTKEDNRIEDAVNNNAEKSQEKAYGTGVGGNTSFSCSPISQKYKSAGNDLQENNNFDSCVSEFNCSSPQSASSKPQSGATLPSASVNDRKDNCTTSMHIDSECSTTQD</sequence>
<evidence type="ECO:0000256" key="2">
    <source>
        <dbReference type="SAM" id="MobiDB-lite"/>
    </source>
</evidence>
<feature type="compositionally biased region" description="Polar residues" evidence="2">
    <location>
        <begin position="430"/>
        <end position="445"/>
    </location>
</feature>